<dbReference type="EMBL" id="CP011390">
    <property type="protein sequence ID" value="ANE53372.1"/>
    <property type="molecule type" value="Genomic_DNA"/>
</dbReference>
<gene>
    <name evidence="1" type="ORF">SY85_07810</name>
</gene>
<dbReference type="KEGG" id="fla:SY85_07810"/>
<sequence>MSELCKAQDWHTDWYNRWVREIKEPARFHRKQWEFAYVMQALWERGCIAGGKKGLVFAVGTEPLPSVFANYGCDILATDIFPEVGIEKGWTVADQLCFGIESLNKRGLCSDETLRQHVQYRAVDMNDIPGDLKDFDFNWSSCSFEHLGSIEKGLTFLKNQLKTLKPGGWAVHTTEYNISSEELTLDNDNTVIFRRKDLEQLANELRSDGHFVEPFDFSMGAMPEDYAVDYLPHKQEIHLKLQLNEYVVTSVGLIIQKAEG</sequence>
<dbReference type="STRING" id="1492898.SY85_07810"/>
<proteinExistence type="predicted"/>
<keyword evidence="2" id="KW-1185">Reference proteome</keyword>
<reference evidence="2" key="1">
    <citation type="submission" date="2015-01" db="EMBL/GenBank/DDBJ databases">
        <title>Flavisolibacter sp./LCS9/ whole genome sequencing.</title>
        <authorList>
            <person name="Kim M.K."/>
            <person name="Srinivasan S."/>
            <person name="Lee J.-J."/>
        </authorList>
    </citation>
    <scope>NUCLEOTIDE SEQUENCE [LARGE SCALE GENOMIC DNA]</scope>
    <source>
        <strain evidence="2">LCS9</strain>
    </source>
</reference>
<reference evidence="1 2" key="2">
    <citation type="journal article" date="2016" name="Int. J. Syst. Evol. Microbiol.">
        <title>Flavisolibacter tropicus sp. nov., isolated from tropical soil.</title>
        <authorList>
            <person name="Lee J.J."/>
            <person name="Kang M.S."/>
            <person name="Kim G.S."/>
            <person name="Lee C.S."/>
            <person name="Lim S."/>
            <person name="Lee J."/>
            <person name="Roh S.H."/>
            <person name="Kang H."/>
            <person name="Ha J.M."/>
            <person name="Bae S."/>
            <person name="Jung H.Y."/>
            <person name="Kim M.K."/>
        </authorList>
    </citation>
    <scope>NUCLEOTIDE SEQUENCE [LARGE SCALE GENOMIC DNA]</scope>
    <source>
        <strain evidence="1 2">LCS9</strain>
    </source>
</reference>
<dbReference type="Proteomes" id="UP000077177">
    <property type="component" value="Chromosome"/>
</dbReference>
<accession>A0A172U2C3</accession>
<organism evidence="1 2">
    <name type="scientific">Flavisolibacter tropicus</name>
    <dbReference type="NCBI Taxonomy" id="1492898"/>
    <lineage>
        <taxon>Bacteria</taxon>
        <taxon>Pseudomonadati</taxon>
        <taxon>Bacteroidota</taxon>
        <taxon>Chitinophagia</taxon>
        <taxon>Chitinophagales</taxon>
        <taxon>Chitinophagaceae</taxon>
        <taxon>Flavisolibacter</taxon>
    </lineage>
</organism>
<name>A0A172U2C3_9BACT</name>
<dbReference type="Gene3D" id="3.40.50.150">
    <property type="entry name" value="Vaccinia Virus protein VP39"/>
    <property type="match status" value="1"/>
</dbReference>
<dbReference type="SUPFAM" id="SSF53335">
    <property type="entry name" value="S-adenosyl-L-methionine-dependent methyltransferases"/>
    <property type="match status" value="1"/>
</dbReference>
<evidence type="ECO:0000313" key="1">
    <source>
        <dbReference type="EMBL" id="ANE53372.1"/>
    </source>
</evidence>
<dbReference type="AlphaFoldDB" id="A0A172U2C3"/>
<dbReference type="InterPro" id="IPR029063">
    <property type="entry name" value="SAM-dependent_MTases_sf"/>
</dbReference>
<dbReference type="PATRIC" id="fig|1492898.3.peg.1681"/>
<protein>
    <submittedName>
        <fullName evidence="1">Uncharacterized protein</fullName>
    </submittedName>
</protein>
<evidence type="ECO:0000313" key="2">
    <source>
        <dbReference type="Proteomes" id="UP000077177"/>
    </source>
</evidence>